<name>A0A6H9WN30_9MICO</name>
<dbReference type="SUPFAM" id="SSF52172">
    <property type="entry name" value="CheY-like"/>
    <property type="match status" value="1"/>
</dbReference>
<evidence type="ECO:0000259" key="3">
    <source>
        <dbReference type="PROSITE" id="PS50110"/>
    </source>
</evidence>
<dbReference type="AlphaFoldDB" id="A0A6H9WN30"/>
<dbReference type="Gene3D" id="3.40.50.2300">
    <property type="match status" value="1"/>
</dbReference>
<keyword evidence="1" id="KW-0238">DNA-binding</keyword>
<dbReference type="OrthoDB" id="9808843at2"/>
<dbReference type="PANTHER" id="PTHR43214">
    <property type="entry name" value="TWO-COMPONENT RESPONSE REGULATOR"/>
    <property type="match status" value="1"/>
</dbReference>
<keyword evidence="5" id="KW-1185">Reference proteome</keyword>
<organism evidence="4 5">
    <name type="scientific">Pseudoclavibacter endophyticus</name>
    <dbReference type="NCBI Taxonomy" id="1778590"/>
    <lineage>
        <taxon>Bacteria</taxon>
        <taxon>Bacillati</taxon>
        <taxon>Actinomycetota</taxon>
        <taxon>Actinomycetes</taxon>
        <taxon>Micrococcales</taxon>
        <taxon>Microbacteriaceae</taxon>
        <taxon>Pseudoclavibacter</taxon>
    </lineage>
</organism>
<dbReference type="InterPro" id="IPR058245">
    <property type="entry name" value="NreC/VraR/RcsB-like_REC"/>
</dbReference>
<dbReference type="Proteomes" id="UP000431744">
    <property type="component" value="Unassembled WGS sequence"/>
</dbReference>
<dbReference type="InterPro" id="IPR011006">
    <property type="entry name" value="CheY-like_superfamily"/>
</dbReference>
<dbReference type="GO" id="GO:0000160">
    <property type="term" value="P:phosphorelay signal transduction system"/>
    <property type="evidence" value="ECO:0007669"/>
    <property type="project" value="InterPro"/>
</dbReference>
<evidence type="ECO:0000313" key="4">
    <source>
        <dbReference type="EMBL" id="KAB1650593.1"/>
    </source>
</evidence>
<evidence type="ECO:0000256" key="1">
    <source>
        <dbReference type="ARBA" id="ARBA00023125"/>
    </source>
</evidence>
<dbReference type="PANTHER" id="PTHR43214:SF43">
    <property type="entry name" value="TWO-COMPONENT RESPONSE REGULATOR"/>
    <property type="match status" value="1"/>
</dbReference>
<evidence type="ECO:0000313" key="5">
    <source>
        <dbReference type="Proteomes" id="UP000431744"/>
    </source>
</evidence>
<dbReference type="InterPro" id="IPR001789">
    <property type="entry name" value="Sig_transdc_resp-reg_receiver"/>
</dbReference>
<dbReference type="InterPro" id="IPR039420">
    <property type="entry name" value="WalR-like"/>
</dbReference>
<sequence length="105" mass="11091">MNDDAVRVVAEARTGREAVAPAGKHRPDVVLMDLRMPDDSGIEATHAIRADATLAATRILVLTAFGDLRASGRPPRLAQLGRHGTCPRIAGGEPHLVEVADHDGV</sequence>
<dbReference type="Pfam" id="PF00072">
    <property type="entry name" value="Response_reg"/>
    <property type="match status" value="1"/>
</dbReference>
<comment type="caution">
    <text evidence="4">The sequence shown here is derived from an EMBL/GenBank/DDBJ whole genome shotgun (WGS) entry which is preliminary data.</text>
</comment>
<dbReference type="EMBL" id="WBJY01000001">
    <property type="protein sequence ID" value="KAB1650593.1"/>
    <property type="molecule type" value="Genomic_DNA"/>
</dbReference>
<keyword evidence="2" id="KW-0597">Phosphoprotein</keyword>
<protein>
    <submittedName>
        <fullName evidence="4">Response regulator transcription factor</fullName>
    </submittedName>
</protein>
<gene>
    <name evidence="4" type="ORF">F8O04_09145</name>
</gene>
<feature type="domain" description="Response regulatory" evidence="3">
    <location>
        <begin position="1"/>
        <end position="103"/>
    </location>
</feature>
<dbReference type="CDD" id="cd17535">
    <property type="entry name" value="REC_NarL-like"/>
    <property type="match status" value="1"/>
</dbReference>
<dbReference type="RefSeq" id="WP_158029184.1">
    <property type="nucleotide sequence ID" value="NZ_BMHG01000001.1"/>
</dbReference>
<accession>A0A6H9WN30</accession>
<dbReference type="PROSITE" id="PS50110">
    <property type="entry name" value="RESPONSE_REGULATORY"/>
    <property type="match status" value="1"/>
</dbReference>
<reference evidence="4 5" key="1">
    <citation type="submission" date="2019-09" db="EMBL/GenBank/DDBJ databases">
        <title>Phylogeny of genus Pseudoclavibacter and closely related genus.</title>
        <authorList>
            <person name="Li Y."/>
        </authorList>
    </citation>
    <scope>NUCLEOTIDE SEQUENCE [LARGE SCALE GENOMIC DNA]</scope>
    <source>
        <strain evidence="4 5">EGI 60007</strain>
    </source>
</reference>
<proteinExistence type="predicted"/>
<dbReference type="GO" id="GO:0003677">
    <property type="term" value="F:DNA binding"/>
    <property type="evidence" value="ECO:0007669"/>
    <property type="project" value="UniProtKB-KW"/>
</dbReference>
<evidence type="ECO:0000256" key="2">
    <source>
        <dbReference type="PROSITE-ProRule" id="PRU00169"/>
    </source>
</evidence>
<feature type="modified residue" description="4-aspartylphosphate" evidence="2">
    <location>
        <position position="33"/>
    </location>
</feature>